<keyword evidence="5" id="KW-0030">Aminoacyl-tRNA synthetase</keyword>
<feature type="domain" description="Aminoacyl-tRNA synthetase class Ia" evidence="7">
    <location>
        <begin position="174"/>
        <end position="231"/>
    </location>
</feature>
<name>A0AA36E776_LACSI</name>
<keyword evidence="4" id="KW-0648">Protein biosynthesis</keyword>
<evidence type="ECO:0000256" key="6">
    <source>
        <dbReference type="SAM" id="MobiDB-lite"/>
    </source>
</evidence>
<keyword evidence="9" id="KW-1185">Reference proteome</keyword>
<evidence type="ECO:0000256" key="1">
    <source>
        <dbReference type="ARBA" id="ARBA00022598"/>
    </source>
</evidence>
<feature type="region of interest" description="Disordered" evidence="6">
    <location>
        <begin position="1"/>
        <end position="69"/>
    </location>
</feature>
<dbReference type="Pfam" id="PF00133">
    <property type="entry name" value="tRNA-synt_1"/>
    <property type="match status" value="1"/>
</dbReference>
<dbReference type="GO" id="GO:0006428">
    <property type="term" value="P:isoleucyl-tRNA aminoacylation"/>
    <property type="evidence" value="ECO:0007669"/>
    <property type="project" value="TreeGrafter"/>
</dbReference>
<reference evidence="8" key="1">
    <citation type="submission" date="2023-04" db="EMBL/GenBank/DDBJ databases">
        <authorList>
            <person name="Vijverberg K."/>
            <person name="Xiong W."/>
            <person name="Schranz E."/>
        </authorList>
    </citation>
    <scope>NUCLEOTIDE SEQUENCE</scope>
</reference>
<feature type="compositionally biased region" description="Polar residues" evidence="6">
    <location>
        <begin position="1"/>
        <end position="19"/>
    </location>
</feature>
<evidence type="ECO:0000313" key="8">
    <source>
        <dbReference type="EMBL" id="CAI9284893.1"/>
    </source>
</evidence>
<dbReference type="InterPro" id="IPR050081">
    <property type="entry name" value="Ile-tRNA_ligase"/>
</dbReference>
<protein>
    <recommendedName>
        <fullName evidence="7">Aminoacyl-tRNA synthetase class Ia domain-containing protein</fullName>
    </recommendedName>
</protein>
<dbReference type="GO" id="GO:0005739">
    <property type="term" value="C:mitochondrion"/>
    <property type="evidence" value="ECO:0007669"/>
    <property type="project" value="TreeGrafter"/>
</dbReference>
<dbReference type="AlphaFoldDB" id="A0AA36E776"/>
<keyword evidence="1" id="KW-0436">Ligase</keyword>
<evidence type="ECO:0000313" key="9">
    <source>
        <dbReference type="Proteomes" id="UP001177003"/>
    </source>
</evidence>
<proteinExistence type="predicted"/>
<accession>A0AA36E776</accession>
<evidence type="ECO:0000256" key="4">
    <source>
        <dbReference type="ARBA" id="ARBA00022917"/>
    </source>
</evidence>
<dbReference type="GO" id="GO:0005524">
    <property type="term" value="F:ATP binding"/>
    <property type="evidence" value="ECO:0007669"/>
    <property type="project" value="UniProtKB-KW"/>
</dbReference>
<evidence type="ECO:0000256" key="3">
    <source>
        <dbReference type="ARBA" id="ARBA00022840"/>
    </source>
</evidence>
<dbReference type="InterPro" id="IPR002300">
    <property type="entry name" value="aa-tRNA-synth_Ia"/>
</dbReference>
<evidence type="ECO:0000256" key="2">
    <source>
        <dbReference type="ARBA" id="ARBA00022741"/>
    </source>
</evidence>
<dbReference type="GO" id="GO:0004822">
    <property type="term" value="F:isoleucine-tRNA ligase activity"/>
    <property type="evidence" value="ECO:0007669"/>
    <property type="project" value="TreeGrafter"/>
</dbReference>
<feature type="compositionally biased region" description="Polar residues" evidence="6">
    <location>
        <begin position="30"/>
        <end position="39"/>
    </location>
</feature>
<dbReference type="Proteomes" id="UP001177003">
    <property type="component" value="Chromosome 5"/>
</dbReference>
<organism evidence="8 9">
    <name type="scientific">Lactuca saligna</name>
    <name type="common">Willowleaf lettuce</name>
    <dbReference type="NCBI Taxonomy" id="75948"/>
    <lineage>
        <taxon>Eukaryota</taxon>
        <taxon>Viridiplantae</taxon>
        <taxon>Streptophyta</taxon>
        <taxon>Embryophyta</taxon>
        <taxon>Tracheophyta</taxon>
        <taxon>Spermatophyta</taxon>
        <taxon>Magnoliopsida</taxon>
        <taxon>eudicotyledons</taxon>
        <taxon>Gunneridae</taxon>
        <taxon>Pentapetalae</taxon>
        <taxon>asterids</taxon>
        <taxon>campanulids</taxon>
        <taxon>Asterales</taxon>
        <taxon>Asteraceae</taxon>
        <taxon>Cichorioideae</taxon>
        <taxon>Cichorieae</taxon>
        <taxon>Lactucinae</taxon>
        <taxon>Lactuca</taxon>
    </lineage>
</organism>
<dbReference type="GO" id="GO:0032543">
    <property type="term" value="P:mitochondrial translation"/>
    <property type="evidence" value="ECO:0007669"/>
    <property type="project" value="TreeGrafter"/>
</dbReference>
<dbReference type="PANTHER" id="PTHR42765:SF1">
    <property type="entry name" value="ISOLEUCINE--TRNA LIGASE, MITOCHONDRIAL"/>
    <property type="match status" value="1"/>
</dbReference>
<dbReference type="EMBL" id="OX465081">
    <property type="protein sequence ID" value="CAI9284893.1"/>
    <property type="molecule type" value="Genomic_DNA"/>
</dbReference>
<dbReference type="SUPFAM" id="SSF52374">
    <property type="entry name" value="Nucleotidylyl transferase"/>
    <property type="match status" value="1"/>
</dbReference>
<sequence length="266" mass="29471">MATPNASATEPSVETSIPETTKFFCPPCSAPSTGSTNEPIGSPQPVHNHHDMTEPTSDANSSIVPSQQSFDSSPAQTVFSNISLTPLLLDFIRNLLSKILVQQSLVNIFSSPKAKEESNQIGIKADWRGVISCVYSTPLINLLVFSVAEGEATVQGWLWDVLLQPVKSKGHLLNEDTIDHIKTIISQKGSDAWWYMKVEELLPEKYRDKASDYVKGTDTMDVWFDSGLDFVDVIAKLIMFSFSFSIYRINDGFGENPVKQPFECDD</sequence>
<dbReference type="Gene3D" id="1.10.10.830">
    <property type="entry name" value="Ile-tRNA synthetase CP2 domain-like"/>
    <property type="match status" value="1"/>
</dbReference>
<gene>
    <name evidence="8" type="ORF">LSALG_LOCUS24397</name>
</gene>
<keyword evidence="2" id="KW-0547">Nucleotide-binding</keyword>
<feature type="compositionally biased region" description="Polar residues" evidence="6">
    <location>
        <begin position="54"/>
        <end position="69"/>
    </location>
</feature>
<evidence type="ECO:0000256" key="5">
    <source>
        <dbReference type="ARBA" id="ARBA00023146"/>
    </source>
</evidence>
<keyword evidence="3" id="KW-0067">ATP-binding</keyword>
<evidence type="ECO:0000259" key="7">
    <source>
        <dbReference type="Pfam" id="PF00133"/>
    </source>
</evidence>
<dbReference type="PANTHER" id="PTHR42765">
    <property type="entry name" value="SOLEUCYL-TRNA SYNTHETASE"/>
    <property type="match status" value="1"/>
</dbReference>